<keyword evidence="4 11" id="KW-1003">Cell membrane</keyword>
<dbReference type="GO" id="GO:0005886">
    <property type="term" value="C:plasma membrane"/>
    <property type="evidence" value="ECO:0007669"/>
    <property type="project" value="UniProtKB-SubCell"/>
</dbReference>
<dbReference type="GO" id="GO:0050136">
    <property type="term" value="F:NADH dehydrogenase (quinone) (non-electrogenic) activity"/>
    <property type="evidence" value="ECO:0007669"/>
    <property type="project" value="UniProtKB-UniRule"/>
</dbReference>
<evidence type="ECO:0000256" key="12">
    <source>
        <dbReference type="RuleBase" id="RU003639"/>
    </source>
</evidence>
<dbReference type="InterPro" id="IPR023043">
    <property type="entry name" value="NAD(P)H_OxRDtase_bac/plastid"/>
</dbReference>
<keyword evidence="14" id="KW-1185">Reference proteome</keyword>
<sequence length="120" mass="13181">MIPTYAPMFLMIATAALLAGVFFIGASFLGGKLKKTPEKMKPFECGSESSGGRHLKLSVKFYLTAILFVVFDIESVFIYPWAVQFKSLGWVGLASMFGFLAVVIVALVYVVKKGALEWET</sequence>
<feature type="transmembrane region" description="Helical" evidence="11">
    <location>
        <begin position="61"/>
        <end position="82"/>
    </location>
</feature>
<name>A0A0K1Q9V8_9BACT</name>
<dbReference type="HAMAP" id="MF_01394">
    <property type="entry name" value="NDH1_NuoA"/>
    <property type="match status" value="1"/>
</dbReference>
<accession>A0A0K1Q9V8</accession>
<keyword evidence="6 11" id="KW-0874">Quinone</keyword>
<keyword evidence="8 11" id="KW-1133">Transmembrane helix</keyword>
<dbReference type="EMBL" id="CP012333">
    <property type="protein sequence ID" value="AKV02518.1"/>
    <property type="molecule type" value="Genomic_DNA"/>
</dbReference>
<comment type="catalytic activity">
    <reaction evidence="11 12">
        <text>a quinone + NADH + 5 H(+)(in) = a quinol + NAD(+) + 4 H(+)(out)</text>
        <dbReference type="Rhea" id="RHEA:57888"/>
        <dbReference type="ChEBI" id="CHEBI:15378"/>
        <dbReference type="ChEBI" id="CHEBI:24646"/>
        <dbReference type="ChEBI" id="CHEBI:57540"/>
        <dbReference type="ChEBI" id="CHEBI:57945"/>
        <dbReference type="ChEBI" id="CHEBI:132124"/>
    </reaction>
</comment>
<evidence type="ECO:0000256" key="5">
    <source>
        <dbReference type="ARBA" id="ARBA00022692"/>
    </source>
</evidence>
<evidence type="ECO:0000256" key="10">
    <source>
        <dbReference type="ARBA" id="ARBA00023136"/>
    </source>
</evidence>
<dbReference type="PANTHER" id="PTHR11058">
    <property type="entry name" value="NADH-UBIQUINONE OXIDOREDUCTASE CHAIN 3"/>
    <property type="match status" value="1"/>
</dbReference>
<evidence type="ECO:0000256" key="6">
    <source>
        <dbReference type="ARBA" id="ARBA00022719"/>
    </source>
</evidence>
<evidence type="ECO:0000256" key="3">
    <source>
        <dbReference type="ARBA" id="ARBA00022448"/>
    </source>
</evidence>
<comment type="similarity">
    <text evidence="2 11 12">Belongs to the complex I subunit 3 family.</text>
</comment>
<comment type="subunit">
    <text evidence="11">NDH-1 is composed of 14 different subunits. Subunits NuoA, H, J, K, L, M, N constitute the membrane sector of the complex.</text>
</comment>
<keyword evidence="9 11" id="KW-0520">NAD</keyword>
<dbReference type="InterPro" id="IPR000440">
    <property type="entry name" value="NADH_UbQ/plastoQ_OxRdtase_su3"/>
</dbReference>
<reference evidence="13 14" key="1">
    <citation type="submission" date="2015-08" db="EMBL/GenBank/DDBJ databases">
        <authorList>
            <person name="Babu N.S."/>
            <person name="Beckwith C.J."/>
            <person name="Beseler K.G."/>
            <person name="Brison A."/>
            <person name="Carone J.V."/>
            <person name="Caskin T.P."/>
            <person name="Diamond M."/>
            <person name="Durham M.E."/>
            <person name="Foxe J.M."/>
            <person name="Go M."/>
            <person name="Henderson B.A."/>
            <person name="Jones I.B."/>
            <person name="McGettigan J.A."/>
            <person name="Micheletti S.J."/>
            <person name="Nasrallah M.E."/>
            <person name="Ortiz D."/>
            <person name="Piller C.R."/>
            <person name="Privatt S.R."/>
            <person name="Schneider S.L."/>
            <person name="Sharp S."/>
            <person name="Smith T.C."/>
            <person name="Stanton J.D."/>
            <person name="Ullery H.E."/>
            <person name="Wilson R.J."/>
            <person name="Serrano M.G."/>
            <person name="Buck G."/>
            <person name="Lee V."/>
            <person name="Wang Y."/>
            <person name="Carvalho R."/>
            <person name="Voegtly L."/>
            <person name="Shi R."/>
            <person name="Duckworth R."/>
            <person name="Johnson A."/>
            <person name="Loviza R."/>
            <person name="Walstead R."/>
            <person name="Shah Z."/>
            <person name="Kiflezghi M."/>
            <person name="Wade K."/>
            <person name="Ball S.L."/>
            <person name="Bradley K.W."/>
            <person name="Asai D.J."/>
            <person name="Bowman C.A."/>
            <person name="Russell D.A."/>
            <person name="Pope W.H."/>
            <person name="Jacobs-Sera D."/>
            <person name="Hendrix R.W."/>
            <person name="Hatfull G.F."/>
        </authorList>
    </citation>
    <scope>NUCLEOTIDE SEQUENCE [LARGE SCALE GENOMIC DNA]</scope>
    <source>
        <strain evidence="13 14">DSM 27648</strain>
    </source>
</reference>
<organism evidence="13 14">
    <name type="scientific">Labilithrix luteola</name>
    <dbReference type="NCBI Taxonomy" id="1391654"/>
    <lineage>
        <taxon>Bacteria</taxon>
        <taxon>Pseudomonadati</taxon>
        <taxon>Myxococcota</taxon>
        <taxon>Polyangia</taxon>
        <taxon>Polyangiales</taxon>
        <taxon>Labilitrichaceae</taxon>
        <taxon>Labilithrix</taxon>
    </lineage>
</organism>
<evidence type="ECO:0000256" key="8">
    <source>
        <dbReference type="ARBA" id="ARBA00022989"/>
    </source>
</evidence>
<dbReference type="RefSeq" id="WP_240488803.1">
    <property type="nucleotide sequence ID" value="NZ_CP012333.1"/>
</dbReference>
<evidence type="ECO:0000256" key="7">
    <source>
        <dbReference type="ARBA" id="ARBA00022967"/>
    </source>
</evidence>
<feature type="transmembrane region" description="Helical" evidence="11">
    <location>
        <begin position="6"/>
        <end position="31"/>
    </location>
</feature>
<evidence type="ECO:0000256" key="11">
    <source>
        <dbReference type="HAMAP-Rule" id="MF_01394"/>
    </source>
</evidence>
<dbReference type="GO" id="GO:0008137">
    <property type="term" value="F:NADH dehydrogenase (ubiquinone) activity"/>
    <property type="evidence" value="ECO:0007669"/>
    <property type="project" value="InterPro"/>
</dbReference>
<evidence type="ECO:0000256" key="2">
    <source>
        <dbReference type="ARBA" id="ARBA00008472"/>
    </source>
</evidence>
<dbReference type="Gene3D" id="1.20.58.1610">
    <property type="entry name" value="NADH:ubiquinone/plastoquinone oxidoreductase, chain 3"/>
    <property type="match status" value="1"/>
</dbReference>
<dbReference type="GO" id="GO:0048038">
    <property type="term" value="F:quinone binding"/>
    <property type="evidence" value="ECO:0007669"/>
    <property type="project" value="UniProtKB-KW"/>
</dbReference>
<evidence type="ECO:0000256" key="4">
    <source>
        <dbReference type="ARBA" id="ARBA00022475"/>
    </source>
</evidence>
<dbReference type="Proteomes" id="UP000064967">
    <property type="component" value="Chromosome"/>
</dbReference>
<evidence type="ECO:0000256" key="9">
    <source>
        <dbReference type="ARBA" id="ARBA00023027"/>
    </source>
</evidence>
<comment type="subcellular location">
    <subcellularLocation>
        <location evidence="11 12">Cell membrane</location>
        <topology evidence="11 12">Multi-pass membrane protein</topology>
    </subcellularLocation>
    <subcellularLocation>
        <location evidence="1">Membrane</location>
        <topology evidence="1">Multi-pass membrane protein</topology>
    </subcellularLocation>
</comment>
<keyword evidence="3 11" id="KW-0813">Transport</keyword>
<dbReference type="Pfam" id="PF00507">
    <property type="entry name" value="Oxidored_q4"/>
    <property type="match status" value="1"/>
</dbReference>
<evidence type="ECO:0000313" key="14">
    <source>
        <dbReference type="Proteomes" id="UP000064967"/>
    </source>
</evidence>
<keyword evidence="10 11" id="KW-0472">Membrane</keyword>
<dbReference type="InterPro" id="IPR038430">
    <property type="entry name" value="NDAH_ubi_oxred_su3_sf"/>
</dbReference>
<gene>
    <name evidence="11" type="primary">nuoA</name>
    <name evidence="13" type="ORF">AKJ09_09181</name>
</gene>
<keyword evidence="5 11" id="KW-0812">Transmembrane</keyword>
<feature type="transmembrane region" description="Helical" evidence="11">
    <location>
        <begin position="88"/>
        <end position="111"/>
    </location>
</feature>
<protein>
    <recommendedName>
        <fullName evidence="11">NADH-quinone oxidoreductase subunit A</fullName>
        <ecNumber evidence="11">7.1.1.-</ecNumber>
    </recommendedName>
    <alternativeName>
        <fullName evidence="11">NADH dehydrogenase I subunit A</fullName>
    </alternativeName>
    <alternativeName>
        <fullName evidence="11">NDH-1 subunit A</fullName>
    </alternativeName>
    <alternativeName>
        <fullName evidence="11">NUO1</fullName>
    </alternativeName>
</protein>
<dbReference type="PATRIC" id="fig|1391654.3.peg.9305"/>
<dbReference type="PANTHER" id="PTHR11058:SF22">
    <property type="entry name" value="NADH-QUINONE OXIDOREDUCTASE SUBUNIT A"/>
    <property type="match status" value="1"/>
</dbReference>
<evidence type="ECO:0000313" key="13">
    <source>
        <dbReference type="EMBL" id="AKV02518.1"/>
    </source>
</evidence>
<comment type="function">
    <text evidence="11">NDH-1 shuttles electrons from NADH, via FMN and iron-sulfur (Fe-S) centers, to quinones in the respiratory chain. The immediate electron acceptor for the enzyme in this species is believed to be ubiquinone. Couples the redox reaction to proton translocation (for every two electrons transferred, four hydrogen ions are translocated across the cytoplasmic membrane), and thus conserves the redox energy in a proton gradient.</text>
</comment>
<evidence type="ECO:0000256" key="1">
    <source>
        <dbReference type="ARBA" id="ARBA00004141"/>
    </source>
</evidence>
<dbReference type="KEGG" id="llu:AKJ09_09181"/>
<proteinExistence type="inferred from homology"/>
<dbReference type="AlphaFoldDB" id="A0A0K1Q9V8"/>
<dbReference type="GO" id="GO:0030964">
    <property type="term" value="C:NADH dehydrogenase complex"/>
    <property type="evidence" value="ECO:0007669"/>
    <property type="project" value="TreeGrafter"/>
</dbReference>
<keyword evidence="7 11" id="KW-1278">Translocase</keyword>
<keyword evidence="11 13" id="KW-0830">Ubiquinone</keyword>
<dbReference type="EC" id="7.1.1.-" evidence="11"/>
<dbReference type="STRING" id="1391654.AKJ09_09181"/>